<dbReference type="RefSeq" id="WP_267775407.1">
    <property type="nucleotide sequence ID" value="NZ_JAPNKE010000002.1"/>
</dbReference>
<dbReference type="InterPro" id="IPR000073">
    <property type="entry name" value="AB_hydrolase_1"/>
</dbReference>
<dbReference type="GO" id="GO:0016020">
    <property type="term" value="C:membrane"/>
    <property type="evidence" value="ECO:0007669"/>
    <property type="project" value="TreeGrafter"/>
</dbReference>
<keyword evidence="4" id="KW-1185">Reference proteome</keyword>
<protein>
    <submittedName>
        <fullName evidence="3">Alpha/beta fold hydrolase</fullName>
    </submittedName>
</protein>
<sequence length="295" mass="31942">MPEFIDILDPVAGAGMVGQVRVDRRPGPDGGTAPPLVILGGMTQTLSSWGGQVRPLSGQRPVIVYEARGQGQTRLDLRDVTPPVHVEDFERLLDALGVAGQVDLCGFSFGGRIALAIAAERPERVRRLVLSGVSAGRGALGRVIVRAWREALRTGDLEALAWISLGDTLGPRYLEANEAVLEAFVKATVQRNTYAGISALFTQTLDDGADSPWAPLQRRRGCRRRRCCWPGRSTAWRPPASSTRWRRPSRPGPAPRCCPTSATPSPSRRPSAGARSCSSSWPETHGMKDMFLEAL</sequence>
<dbReference type="GO" id="GO:0047372">
    <property type="term" value="F:monoacylglycerol lipase activity"/>
    <property type="evidence" value="ECO:0007669"/>
    <property type="project" value="TreeGrafter"/>
</dbReference>
<dbReference type="Proteomes" id="UP001150924">
    <property type="component" value="Unassembled WGS sequence"/>
</dbReference>
<dbReference type="InterPro" id="IPR050266">
    <property type="entry name" value="AB_hydrolase_sf"/>
</dbReference>
<dbReference type="PANTHER" id="PTHR43798">
    <property type="entry name" value="MONOACYLGLYCEROL LIPASE"/>
    <property type="match status" value="1"/>
</dbReference>
<dbReference type="Pfam" id="PF00561">
    <property type="entry name" value="Abhydrolase_1"/>
    <property type="match status" value="1"/>
</dbReference>
<name>A0A9X3EZ72_9BACT</name>
<reference evidence="3" key="1">
    <citation type="submission" date="2022-11" db="EMBL/GenBank/DDBJ databases">
        <title>Minimal conservation of predation-associated metabolite biosynthetic gene clusters underscores biosynthetic potential of Myxococcota including descriptions for ten novel species: Archangium lansinium sp. nov., Myxococcus landrumus sp. nov., Nannocystis bai.</title>
        <authorList>
            <person name="Ahearne A."/>
            <person name="Stevens C."/>
            <person name="Phillips K."/>
        </authorList>
    </citation>
    <scope>NUCLEOTIDE SEQUENCE</scope>
    <source>
        <strain evidence="3">Na p29</strain>
    </source>
</reference>
<dbReference type="InterPro" id="IPR029058">
    <property type="entry name" value="AB_hydrolase_fold"/>
</dbReference>
<feature type="region of interest" description="Disordered" evidence="1">
    <location>
        <begin position="235"/>
        <end position="281"/>
    </location>
</feature>
<evidence type="ECO:0000313" key="4">
    <source>
        <dbReference type="Proteomes" id="UP001150924"/>
    </source>
</evidence>
<feature type="domain" description="AB hydrolase-1" evidence="2">
    <location>
        <begin position="34"/>
        <end position="133"/>
    </location>
</feature>
<dbReference type="Gene3D" id="3.40.50.1820">
    <property type="entry name" value="alpha/beta hydrolase"/>
    <property type="match status" value="1"/>
</dbReference>
<proteinExistence type="predicted"/>
<dbReference type="SUPFAM" id="SSF53474">
    <property type="entry name" value="alpha/beta-Hydrolases"/>
    <property type="match status" value="1"/>
</dbReference>
<feature type="compositionally biased region" description="Low complexity" evidence="1">
    <location>
        <begin position="257"/>
        <end position="280"/>
    </location>
</feature>
<evidence type="ECO:0000259" key="2">
    <source>
        <dbReference type="Pfam" id="PF00561"/>
    </source>
</evidence>
<dbReference type="EMBL" id="JAPNKE010000002">
    <property type="protein sequence ID" value="MCY1012069.1"/>
    <property type="molecule type" value="Genomic_DNA"/>
</dbReference>
<evidence type="ECO:0000313" key="3">
    <source>
        <dbReference type="EMBL" id="MCY1012069.1"/>
    </source>
</evidence>
<dbReference type="AlphaFoldDB" id="A0A9X3EZ72"/>
<keyword evidence="3" id="KW-0378">Hydrolase</keyword>
<organism evidence="3 4">
    <name type="scientific">Nannocystis pusilla</name>
    <dbReference type="NCBI Taxonomy" id="889268"/>
    <lineage>
        <taxon>Bacteria</taxon>
        <taxon>Pseudomonadati</taxon>
        <taxon>Myxococcota</taxon>
        <taxon>Polyangia</taxon>
        <taxon>Nannocystales</taxon>
        <taxon>Nannocystaceae</taxon>
        <taxon>Nannocystis</taxon>
    </lineage>
</organism>
<dbReference type="GO" id="GO:0046464">
    <property type="term" value="P:acylglycerol catabolic process"/>
    <property type="evidence" value="ECO:0007669"/>
    <property type="project" value="TreeGrafter"/>
</dbReference>
<dbReference type="PANTHER" id="PTHR43798:SF5">
    <property type="entry name" value="MONOACYLGLYCEROL LIPASE ABHD6"/>
    <property type="match status" value="1"/>
</dbReference>
<gene>
    <name evidence="3" type="ORF">OV079_42290</name>
</gene>
<dbReference type="PRINTS" id="PR00111">
    <property type="entry name" value="ABHYDROLASE"/>
</dbReference>
<accession>A0A9X3EZ72</accession>
<evidence type="ECO:0000256" key="1">
    <source>
        <dbReference type="SAM" id="MobiDB-lite"/>
    </source>
</evidence>
<comment type="caution">
    <text evidence="3">The sequence shown here is derived from an EMBL/GenBank/DDBJ whole genome shotgun (WGS) entry which is preliminary data.</text>
</comment>